<evidence type="ECO:0000256" key="22">
    <source>
        <dbReference type="ARBA" id="ARBA00051243"/>
    </source>
</evidence>
<evidence type="ECO:0000256" key="24">
    <source>
        <dbReference type="PIRSR" id="PIRSR000615-2"/>
    </source>
</evidence>
<feature type="binding site" evidence="24">
    <location>
        <begin position="755"/>
        <end position="762"/>
    </location>
    <ligand>
        <name>ATP</name>
        <dbReference type="ChEBI" id="CHEBI:30616"/>
    </ligand>
</feature>
<dbReference type="GO" id="GO:0046872">
    <property type="term" value="F:metal ion binding"/>
    <property type="evidence" value="ECO:0007669"/>
    <property type="project" value="UniProtKB-KW"/>
</dbReference>
<evidence type="ECO:0000256" key="16">
    <source>
        <dbReference type="ARBA" id="ARBA00023137"/>
    </source>
</evidence>
<dbReference type="InterPro" id="IPR013783">
    <property type="entry name" value="Ig-like_fold"/>
</dbReference>
<evidence type="ECO:0000313" key="32">
    <source>
        <dbReference type="EMBL" id="KAG8504942.1"/>
    </source>
</evidence>
<evidence type="ECO:0000259" key="31">
    <source>
        <dbReference type="PROSITE" id="PS50835"/>
    </source>
</evidence>
<keyword evidence="13 29" id="KW-1133">Transmembrane helix</keyword>
<dbReference type="GO" id="GO:0005794">
    <property type="term" value="C:Golgi apparatus"/>
    <property type="evidence" value="ECO:0007669"/>
    <property type="project" value="UniProtKB-SubCell"/>
</dbReference>
<protein>
    <recommendedName>
        <fullName evidence="4">receptor protein-tyrosine kinase</fullName>
        <ecNumber evidence="4">2.7.10.1</ecNumber>
    </recommendedName>
</protein>
<feature type="active site" description="Proton acceptor" evidence="23">
    <location>
        <position position="958"/>
    </location>
</feature>
<keyword evidence="18 32" id="KW-0675">Receptor</keyword>
<dbReference type="SMART" id="SM00219">
    <property type="entry name" value="TyrKc"/>
    <property type="match status" value="1"/>
</dbReference>
<evidence type="ECO:0000256" key="13">
    <source>
        <dbReference type="ARBA" id="ARBA00022989"/>
    </source>
</evidence>
<dbReference type="PROSITE" id="PS00109">
    <property type="entry name" value="PROTEIN_KINASE_TYR"/>
    <property type="match status" value="1"/>
</dbReference>
<dbReference type="SUPFAM" id="SSF56112">
    <property type="entry name" value="Protein kinase-like (PK-like)"/>
    <property type="match status" value="1"/>
</dbReference>
<evidence type="ECO:0000256" key="8">
    <source>
        <dbReference type="ARBA" id="ARBA00022729"/>
    </source>
</evidence>
<evidence type="ECO:0000256" key="19">
    <source>
        <dbReference type="ARBA" id="ARBA00023180"/>
    </source>
</evidence>
<evidence type="ECO:0000259" key="30">
    <source>
        <dbReference type="PROSITE" id="PS50011"/>
    </source>
</evidence>
<dbReference type="InterPro" id="IPR036179">
    <property type="entry name" value="Ig-like_dom_sf"/>
</dbReference>
<dbReference type="InterPro" id="IPR007110">
    <property type="entry name" value="Ig-like_dom"/>
</dbReference>
<evidence type="ECO:0000256" key="23">
    <source>
        <dbReference type="PIRSR" id="PIRSR000615-1"/>
    </source>
</evidence>
<dbReference type="Gene3D" id="3.30.200.20">
    <property type="entry name" value="Phosphorylase Kinase, domain 1"/>
    <property type="match status" value="1"/>
</dbReference>
<comment type="subcellular location">
    <subcellularLocation>
        <location evidence="2">Cell membrane</location>
        <topology evidence="2">Single-pass type I membrane protein</topology>
    </subcellularLocation>
    <subcellularLocation>
        <location evidence="1">Cell projection</location>
        <location evidence="1">Cilium</location>
    </subcellularLocation>
    <subcellularLocation>
        <location evidence="3">Golgi apparatus</location>
    </subcellularLocation>
</comment>
<dbReference type="SMART" id="SM00409">
    <property type="entry name" value="IG"/>
    <property type="match status" value="4"/>
</dbReference>
<dbReference type="FunFam" id="2.60.40.10:FF:000223">
    <property type="entry name" value="Platelet-derived growth factor receptor beta"/>
    <property type="match status" value="1"/>
</dbReference>
<evidence type="ECO:0000256" key="11">
    <source>
        <dbReference type="ARBA" id="ARBA00022777"/>
    </source>
</evidence>
<dbReference type="PANTHER" id="PTHR24416:SF52">
    <property type="entry name" value="PLATELET-DERIVED GROWTH FACTOR RECEPTOR ALPHA"/>
    <property type="match status" value="1"/>
</dbReference>
<dbReference type="EMBL" id="JAGFMF010012279">
    <property type="protein sequence ID" value="KAG8504942.1"/>
    <property type="molecule type" value="Genomic_DNA"/>
</dbReference>
<dbReference type="CDD" id="cd05859">
    <property type="entry name" value="Ig4_PDGFR"/>
    <property type="match status" value="1"/>
</dbReference>
<evidence type="ECO:0000256" key="25">
    <source>
        <dbReference type="PIRSR" id="PIRSR000615-3"/>
    </source>
</evidence>
<evidence type="ECO:0000256" key="3">
    <source>
        <dbReference type="ARBA" id="ARBA00004555"/>
    </source>
</evidence>
<dbReference type="FunFam" id="2.60.40.10:FF:000776">
    <property type="entry name" value="Platelet-derived growth factor receptor alpha"/>
    <property type="match status" value="1"/>
</dbReference>
<evidence type="ECO:0000256" key="21">
    <source>
        <dbReference type="ARBA" id="ARBA00023319"/>
    </source>
</evidence>
<evidence type="ECO:0000256" key="17">
    <source>
        <dbReference type="ARBA" id="ARBA00023157"/>
    </source>
</evidence>
<dbReference type="PROSITE" id="PS50011">
    <property type="entry name" value="PROTEIN_KINASE_DOM"/>
    <property type="match status" value="1"/>
</dbReference>
<evidence type="ECO:0000256" key="15">
    <source>
        <dbReference type="ARBA" id="ARBA00023136"/>
    </source>
</evidence>
<comment type="caution">
    <text evidence="32">The sequence shown here is derived from an EMBL/GenBank/DDBJ whole genome shotgun (WGS) entry which is preliminary data.</text>
</comment>
<dbReference type="InterPro" id="IPR003598">
    <property type="entry name" value="Ig_sub2"/>
</dbReference>
<dbReference type="SUPFAM" id="SSF48726">
    <property type="entry name" value="Immunoglobulin"/>
    <property type="match status" value="3"/>
</dbReference>
<keyword evidence="33" id="KW-1185">Reference proteome</keyword>
<feature type="binding site" evidence="24">
    <location>
        <begin position="793"/>
        <end position="799"/>
    </location>
    <ligand>
        <name>ATP</name>
        <dbReference type="ChEBI" id="CHEBI:30616"/>
    </ligand>
</feature>
<keyword evidence="9" id="KW-0677">Repeat</keyword>
<dbReference type="InterPro" id="IPR020635">
    <property type="entry name" value="Tyr_kinase_cat_dom"/>
</dbReference>
<feature type="binding site" evidence="24">
    <location>
        <position position="962"/>
    </location>
    <ligand>
        <name>ATP</name>
        <dbReference type="ChEBI" id="CHEBI:30616"/>
    </ligand>
</feature>
<feature type="transmembrane region" description="Helical" evidence="29">
    <location>
        <begin position="680"/>
        <end position="704"/>
    </location>
</feature>
<comment type="catalytic activity">
    <reaction evidence="22">
        <text>L-tyrosyl-[protein] + ATP = O-phospho-L-tyrosyl-[protein] + ADP + H(+)</text>
        <dbReference type="Rhea" id="RHEA:10596"/>
        <dbReference type="Rhea" id="RHEA-COMP:10136"/>
        <dbReference type="Rhea" id="RHEA-COMP:20101"/>
        <dbReference type="ChEBI" id="CHEBI:15378"/>
        <dbReference type="ChEBI" id="CHEBI:30616"/>
        <dbReference type="ChEBI" id="CHEBI:46858"/>
        <dbReference type="ChEBI" id="CHEBI:61978"/>
        <dbReference type="ChEBI" id="CHEBI:456216"/>
        <dbReference type="EC" id="2.7.10.1"/>
    </reaction>
</comment>
<evidence type="ECO:0000256" key="10">
    <source>
        <dbReference type="ARBA" id="ARBA00022741"/>
    </source>
</evidence>
<keyword evidence="8" id="KW-0732">Signal</keyword>
<organism evidence="32 33">
    <name type="scientific">Galemys pyrenaicus</name>
    <name type="common">Iberian desman</name>
    <name type="synonym">Pyrenean desman</name>
    <dbReference type="NCBI Taxonomy" id="202257"/>
    <lineage>
        <taxon>Eukaryota</taxon>
        <taxon>Metazoa</taxon>
        <taxon>Chordata</taxon>
        <taxon>Craniata</taxon>
        <taxon>Vertebrata</taxon>
        <taxon>Euteleostomi</taxon>
        <taxon>Mammalia</taxon>
        <taxon>Eutheria</taxon>
        <taxon>Laurasiatheria</taxon>
        <taxon>Eulipotyphla</taxon>
        <taxon>Talpidae</taxon>
        <taxon>Galemys</taxon>
    </lineage>
</organism>
<feature type="binding site" evidence="25">
    <location>
        <position position="976"/>
    </location>
    <ligand>
        <name>Mg(2+)</name>
        <dbReference type="ChEBI" id="CHEBI:18420"/>
    </ligand>
</feature>
<keyword evidence="11" id="KW-0418">Kinase</keyword>
<name>A0A8J5ZRP9_GALPY</name>
<feature type="compositionally biased region" description="Polar residues" evidence="28">
    <location>
        <begin position="1232"/>
        <end position="1250"/>
    </location>
</feature>
<feature type="domain" description="Protein kinase" evidence="30">
    <location>
        <begin position="748"/>
        <end position="1145"/>
    </location>
</feature>
<dbReference type="InterPro" id="IPR011009">
    <property type="entry name" value="Kinase-like_dom_sf"/>
</dbReference>
<dbReference type="SMART" id="SM00220">
    <property type="entry name" value="S_TKc"/>
    <property type="match status" value="1"/>
</dbReference>
<dbReference type="Gene3D" id="1.10.510.10">
    <property type="entry name" value="Transferase(Phosphotransferase) domain 1"/>
    <property type="match status" value="1"/>
</dbReference>
<keyword evidence="19" id="KW-0325">Glycoprotein</keyword>
<proteinExistence type="predicted"/>
<keyword evidence="12 24" id="KW-0067">ATP-binding</keyword>
<dbReference type="Gene3D" id="2.60.40.10">
    <property type="entry name" value="Immunoglobulins"/>
    <property type="match status" value="5"/>
</dbReference>
<dbReference type="OrthoDB" id="9936425at2759"/>
<reference evidence="32" key="1">
    <citation type="journal article" date="2021" name="Evol. Appl.">
        <title>The genome of the Pyrenean desman and the effects of bottlenecks and inbreeding on the genomic landscape of an endangered species.</title>
        <authorList>
            <person name="Escoda L."/>
            <person name="Castresana J."/>
        </authorList>
    </citation>
    <scope>NUCLEOTIDE SEQUENCE</scope>
    <source>
        <strain evidence="32">IBE-C5619</strain>
    </source>
</reference>
<evidence type="ECO:0000256" key="26">
    <source>
        <dbReference type="PIRSR" id="PIRSR000615-4"/>
    </source>
</evidence>
<dbReference type="GO" id="GO:0048407">
    <property type="term" value="F:platelet-derived growth factor binding"/>
    <property type="evidence" value="ECO:0007669"/>
    <property type="project" value="TreeGrafter"/>
</dbReference>
<evidence type="ECO:0000256" key="2">
    <source>
        <dbReference type="ARBA" id="ARBA00004251"/>
    </source>
</evidence>
<dbReference type="GO" id="GO:0005886">
    <property type="term" value="C:plasma membrane"/>
    <property type="evidence" value="ECO:0007669"/>
    <property type="project" value="UniProtKB-SubCell"/>
</dbReference>
<feature type="non-terminal residue" evidence="32">
    <location>
        <position position="1"/>
    </location>
</feature>
<evidence type="ECO:0000256" key="4">
    <source>
        <dbReference type="ARBA" id="ARBA00011902"/>
    </source>
</evidence>
<keyword evidence="21" id="KW-0393">Immunoglobulin domain</keyword>
<evidence type="ECO:0000256" key="27">
    <source>
        <dbReference type="PROSITE-ProRule" id="PRU10141"/>
    </source>
</evidence>
<evidence type="ECO:0000256" key="20">
    <source>
        <dbReference type="ARBA" id="ARBA00023273"/>
    </source>
</evidence>
<dbReference type="Pfam" id="PF07714">
    <property type="entry name" value="PK_Tyr_Ser-Thr"/>
    <property type="match status" value="2"/>
</dbReference>
<evidence type="ECO:0000256" key="28">
    <source>
        <dbReference type="SAM" id="MobiDB-lite"/>
    </source>
</evidence>
<evidence type="ECO:0000256" key="7">
    <source>
        <dbReference type="ARBA" id="ARBA00022692"/>
    </source>
</evidence>
<dbReference type="AlphaFoldDB" id="A0A8J5ZRP9"/>
<dbReference type="Pfam" id="PF25305">
    <property type="entry name" value="Ig_PDGFR_d4"/>
    <property type="match status" value="1"/>
</dbReference>
<accession>A0A8J5ZRP9</accession>
<dbReference type="InterPro" id="IPR000719">
    <property type="entry name" value="Prot_kinase_dom"/>
</dbReference>
<keyword evidence="17" id="KW-1015">Disulfide bond</keyword>
<evidence type="ECO:0000256" key="12">
    <source>
        <dbReference type="ARBA" id="ARBA00022840"/>
    </source>
</evidence>
<dbReference type="GO" id="GO:0048701">
    <property type="term" value="P:embryonic cranial skeleton morphogenesis"/>
    <property type="evidence" value="ECO:0007669"/>
    <property type="project" value="TreeGrafter"/>
</dbReference>
<keyword evidence="14" id="KW-0333">Golgi apparatus</keyword>
<feature type="compositionally biased region" description="Acidic residues" evidence="28">
    <location>
        <begin position="1256"/>
        <end position="1280"/>
    </location>
</feature>
<feature type="region of interest" description="Disordered" evidence="28">
    <location>
        <begin position="1"/>
        <end position="20"/>
    </location>
</feature>
<feature type="binding site" evidence="24 27">
    <location>
        <position position="782"/>
    </location>
    <ligand>
        <name>ATP</name>
        <dbReference type="ChEBI" id="CHEBI:30616"/>
    </ligand>
</feature>
<feature type="region of interest" description="Disordered" evidence="28">
    <location>
        <begin position="1209"/>
        <end position="1280"/>
    </location>
</feature>
<dbReference type="InterPro" id="IPR003599">
    <property type="entry name" value="Ig_sub"/>
</dbReference>
<sequence length="1280" mass="143638">PGPQERKELQKKHAKVLSGTRIWAPHPEKIRSQIGSLSIVNGWSVPSRQSGGSVGAHGLAHISRRDAKGLKWSSGGKKEEEEETMSTKLCKVSAENNANAQRRAWGAAAAAALSPECGGLGRGTPERAPRSDLAAEARLTPVTSTPVVPFLPLFVDFSETRDLSPTVFPFTGPSLILCQLSFPSILPNENEKVVQLNSSFSLRCFGESEVSWQYPTSEEENPNVEVRNEENNSGLFVSVLEVVGAVAAHTGLYTCYYNHTQTEEGEIEGRNIYIYVPDPEIAFVPLKLTDYLVLAEDDDSAVIPCRTTDPETPVTLLNGDGVVQASYDSRQGFNGTFTVGPYICEATVKGRKFQTITFNVYALKATSELDLEMEALKTVYKSGEKIVVTCVVFNNEVVDLQWAYPGQVKGKGIHKLEEIKVPFIKLVYTLMVPDATVKDSGEYECAARQATKEVKEMKKVTISVHEKGFIEIKPTFSQLETVNLHEVKHFVVDVQAYPPPRISWLKDNLTLIENLTEITTDVEKIQEIRYRSKLKLIRAKEEDSGHYTIIVQNEDDVKSYTFQLLTQVPSSILDLVDDHHASTGGQTVRCTAEGTPLPEIEWMICKDIKKCNNETSWTVLSNNISNIVTELHARDRSTVEGQVMFAKVEETIAVRCLARNPLGTENRELKLVAPSLRSELTVAAAVLVLLVIVIISLIVLVVIWKQKPRYEIRWRVIESISPDGHEYIYVDPMQLPYDSRWEFPRDGLVLGRILGSGAFGKVVEGTAYGLSRSQPVMKVAVKMLKRPIYIITEYCFYGDLVNYLHKNRDSFLSHHPEKPKKELDIFGLNPTDESTRSYVILSFENNGDYMDMKQADTTQYVPMLERKEVSKYSDIQRSLYDRPASYKKKSLLGNCLHSLRGRCDLGLQDAGDADDSEVKNLLSDENSEGLTLLDLLSFTYQVARGMEFLASKNCVHRDLAARNVLLAQGKIVKICDFGLARDIMHDSNYVSKGSGTGQVLSDLGRRVTEESWSPRRLFQAFIALYIREDTAGVPTGFNFFPPSLQTFLPVKWMAPESIFDNLYTTLSDVWSYGILLWEIFSLGGTPYPGMMVDSTFYNKIKSGYRMAKPDHATSEVYEIMVKCWNSEPEKRPSFYHLSEIVENLLPGQYKKSYEKIHLDFLKSDHPAVARMRVDPDNAYIGVTYKNEEDKLKDWEGGLDEQRLSADSGYIIPLPDIDPVPEEEDLGKRNRHSSQTSEESAIETGSSSSTFIKREDETIEDIDMMDDIGIDSSDLVEDSFL</sequence>
<dbReference type="PROSITE" id="PS00107">
    <property type="entry name" value="PROTEIN_KINASE_ATP"/>
    <property type="match status" value="1"/>
</dbReference>
<evidence type="ECO:0000256" key="14">
    <source>
        <dbReference type="ARBA" id="ARBA00023034"/>
    </source>
</evidence>
<dbReference type="SMART" id="SM00408">
    <property type="entry name" value="IGc2"/>
    <property type="match status" value="3"/>
</dbReference>
<dbReference type="PIRSF" id="PIRSF000615">
    <property type="entry name" value="TyrPK_CSF1-R"/>
    <property type="match status" value="1"/>
</dbReference>
<dbReference type="GO" id="GO:0043235">
    <property type="term" value="C:receptor complex"/>
    <property type="evidence" value="ECO:0007669"/>
    <property type="project" value="TreeGrafter"/>
</dbReference>
<dbReference type="FunFam" id="2.60.40.10:FF:000725">
    <property type="entry name" value="Platelet-derived growth factor receptor alpha"/>
    <property type="match status" value="1"/>
</dbReference>
<dbReference type="GO" id="GO:0005018">
    <property type="term" value="F:platelet-derived growth factor alpha-receptor activity"/>
    <property type="evidence" value="ECO:0007669"/>
    <property type="project" value="TreeGrafter"/>
</dbReference>
<keyword evidence="20" id="KW-0966">Cell projection</keyword>
<evidence type="ECO:0000256" key="18">
    <source>
        <dbReference type="ARBA" id="ARBA00023170"/>
    </source>
</evidence>
<evidence type="ECO:0000256" key="6">
    <source>
        <dbReference type="ARBA" id="ARBA00022679"/>
    </source>
</evidence>
<dbReference type="PRINTS" id="PR01832">
    <property type="entry name" value="VEGFRECEPTOR"/>
</dbReference>
<dbReference type="Pfam" id="PF07679">
    <property type="entry name" value="I-set"/>
    <property type="match status" value="2"/>
</dbReference>
<keyword evidence="16" id="KW-0829">Tyrosine-protein kinase</keyword>
<dbReference type="GO" id="GO:0005524">
    <property type="term" value="F:ATP binding"/>
    <property type="evidence" value="ECO:0007669"/>
    <property type="project" value="UniProtKB-UniRule"/>
</dbReference>
<dbReference type="GO" id="GO:0005929">
    <property type="term" value="C:cilium"/>
    <property type="evidence" value="ECO:0007669"/>
    <property type="project" value="UniProtKB-SubCell"/>
</dbReference>
<keyword evidence="5" id="KW-0597">Phosphoprotein</keyword>
<keyword evidence="15 29" id="KW-0472">Membrane</keyword>
<dbReference type="InterPro" id="IPR017441">
    <property type="entry name" value="Protein_kinase_ATP_BS"/>
</dbReference>
<evidence type="ECO:0000256" key="9">
    <source>
        <dbReference type="ARBA" id="ARBA00022737"/>
    </source>
</evidence>
<dbReference type="FunFam" id="1.10.510.10:FF:001927">
    <property type="entry name" value="Receptor protein-tyrosine kinase"/>
    <property type="match status" value="1"/>
</dbReference>
<keyword evidence="25" id="KW-0479">Metal-binding</keyword>
<feature type="domain" description="Ig-like" evidence="31">
    <location>
        <begin position="183"/>
        <end position="268"/>
    </location>
</feature>
<dbReference type="PANTHER" id="PTHR24416">
    <property type="entry name" value="TYROSINE-PROTEIN KINASE RECEPTOR"/>
    <property type="match status" value="1"/>
</dbReference>
<gene>
    <name evidence="32" type="ORF">J0S82_017527</name>
</gene>
<dbReference type="EC" id="2.7.10.1" evidence="4"/>
<evidence type="ECO:0000256" key="29">
    <source>
        <dbReference type="SAM" id="Phobius"/>
    </source>
</evidence>
<dbReference type="FunFam" id="2.60.40.10:FF:000832">
    <property type="entry name" value="Platelet-derived growth factor receptor alpha"/>
    <property type="match status" value="1"/>
</dbReference>
<dbReference type="FunFam" id="2.60.40.10:FF:000720">
    <property type="entry name" value="Platelet-derived growth factor receptor alpha"/>
    <property type="match status" value="1"/>
</dbReference>
<feature type="site" description="Important for interaction with phosphotyrosine-binding proteins" evidence="26">
    <location>
        <position position="1153"/>
    </location>
</feature>
<evidence type="ECO:0000256" key="1">
    <source>
        <dbReference type="ARBA" id="ARBA00004138"/>
    </source>
</evidence>
<feature type="binding site" evidence="25">
    <location>
        <position position="963"/>
    </location>
    <ligand>
        <name>Mg(2+)</name>
        <dbReference type="ChEBI" id="CHEBI:18420"/>
    </ligand>
</feature>
<evidence type="ECO:0000256" key="5">
    <source>
        <dbReference type="ARBA" id="ARBA00022553"/>
    </source>
</evidence>
<dbReference type="PROSITE" id="PS50835">
    <property type="entry name" value="IG_LIKE"/>
    <property type="match status" value="2"/>
</dbReference>
<keyword evidence="7 29" id="KW-0812">Transmembrane</keyword>
<evidence type="ECO:0000313" key="33">
    <source>
        <dbReference type="Proteomes" id="UP000700334"/>
    </source>
</evidence>
<feature type="binding site" evidence="25">
    <location>
        <position position="727"/>
    </location>
    <ligand>
        <name>Mg(2+)</name>
        <dbReference type="ChEBI" id="CHEBI:18420"/>
    </ligand>
</feature>
<dbReference type="InterPro" id="IPR050122">
    <property type="entry name" value="RTK"/>
</dbReference>
<dbReference type="Proteomes" id="UP000700334">
    <property type="component" value="Unassembled WGS sequence"/>
</dbReference>
<keyword evidence="6" id="KW-0808">Transferase</keyword>
<feature type="domain" description="Ig-like" evidence="31">
    <location>
        <begin position="383"/>
        <end position="461"/>
    </location>
</feature>
<keyword evidence="25" id="KW-0460">Magnesium</keyword>
<dbReference type="InterPro" id="IPR001245">
    <property type="entry name" value="Ser-Thr/Tyr_kinase_cat_dom"/>
</dbReference>
<dbReference type="InterPro" id="IPR013098">
    <property type="entry name" value="Ig_I-set"/>
</dbReference>
<keyword evidence="10 24" id="KW-0547">Nucleotide-binding</keyword>
<dbReference type="InterPro" id="IPR008266">
    <property type="entry name" value="Tyr_kinase_AS"/>
</dbReference>